<dbReference type="OrthoDB" id="9802729at2"/>
<dbReference type="Gene3D" id="3.30.70.120">
    <property type="match status" value="1"/>
</dbReference>
<dbReference type="InterPro" id="IPR017918">
    <property type="entry name" value="N-reg_PII_CS"/>
</dbReference>
<name>A0A076F8B3_9BACT</name>
<reference evidence="4" key="1">
    <citation type="journal article" date="2014" name="Genome Announc.">
        <title>Complete Genome Sequence of Campylobacter iguaniorum Strain 1485ET, Isolated from a Bearded Dragon (Pogona vitticeps).</title>
        <authorList>
            <person name="Gilbert M.J."/>
            <person name="Miller W.G."/>
            <person name="Yee E."/>
            <person name="Kik M."/>
            <person name="Wagenaar J.A."/>
            <person name="Duim B."/>
        </authorList>
    </citation>
    <scope>NUCLEOTIDE SEQUENCE [LARGE SCALE GENOMIC DNA]</scope>
    <source>
        <strain evidence="4">1485E</strain>
    </source>
</reference>
<dbReference type="InterPro" id="IPR011322">
    <property type="entry name" value="N-reg_PII-like_a/b"/>
</dbReference>
<dbReference type="HOGENOM" id="CLU_082268_0_0_7"/>
<dbReference type="EMBL" id="CP009043">
    <property type="protein sequence ID" value="AII14460.1"/>
    <property type="molecule type" value="Genomic_DNA"/>
</dbReference>
<dbReference type="Pfam" id="PF00543">
    <property type="entry name" value="P-II"/>
    <property type="match status" value="1"/>
</dbReference>
<dbReference type="AlphaFoldDB" id="A0A076F8B3"/>
<sequence length="112" mass="12593">MKLITAIIRPHKLEDVRSNLDKIGISGISITEIKGYGKQKGHIENYRGNEYLIDYIPKLKVEIAVNDCDVQKVVDSIIEAAKTGQTGDGKIFIKNLEEVIRIRTNERGEKAL</sequence>
<gene>
    <name evidence="3" type="ORF">CIG1485E_0600</name>
</gene>
<dbReference type="eggNOG" id="COG0347">
    <property type="taxonomic scope" value="Bacteria"/>
</dbReference>
<evidence type="ECO:0000256" key="1">
    <source>
        <dbReference type="PIRSR" id="PIRSR602187-50"/>
    </source>
</evidence>
<dbReference type="PANTHER" id="PTHR30115:SF11">
    <property type="entry name" value="NITROGEN REGULATORY PROTEIN P-II HOMOLOG"/>
    <property type="match status" value="1"/>
</dbReference>
<protein>
    <submittedName>
        <fullName evidence="3">Nitrogen regulatory protein P-II, GlnB/GlnK</fullName>
    </submittedName>
</protein>
<dbReference type="KEGG" id="caj:CIG1485E_0600"/>
<dbReference type="GO" id="GO:0005524">
    <property type="term" value="F:ATP binding"/>
    <property type="evidence" value="ECO:0007669"/>
    <property type="project" value="TreeGrafter"/>
</dbReference>
<dbReference type="PROSITE" id="PS00638">
    <property type="entry name" value="PII_GLNB_CTER"/>
    <property type="match status" value="1"/>
</dbReference>
<dbReference type="RefSeq" id="WP_038453575.1">
    <property type="nucleotide sequence ID" value="NZ_CP009043.1"/>
</dbReference>
<comment type="similarity">
    <text evidence="2">Belongs to the P(II) protein family.</text>
</comment>
<feature type="modified residue" description="O-UMP-tyrosine" evidence="1">
    <location>
        <position position="51"/>
    </location>
</feature>
<organism evidence="3 4">
    <name type="scientific">Campylobacter iguaniorum</name>
    <dbReference type="NCBI Taxonomy" id="1244531"/>
    <lineage>
        <taxon>Bacteria</taxon>
        <taxon>Pseudomonadati</taxon>
        <taxon>Campylobacterota</taxon>
        <taxon>Epsilonproteobacteria</taxon>
        <taxon>Campylobacterales</taxon>
        <taxon>Campylobacteraceae</taxon>
        <taxon>Campylobacter</taxon>
    </lineage>
</organism>
<dbReference type="SMART" id="SM00938">
    <property type="entry name" value="P-II"/>
    <property type="match status" value="1"/>
</dbReference>
<evidence type="ECO:0000256" key="2">
    <source>
        <dbReference type="RuleBase" id="RU003936"/>
    </source>
</evidence>
<dbReference type="GO" id="GO:0006808">
    <property type="term" value="P:regulation of nitrogen utilization"/>
    <property type="evidence" value="ECO:0007669"/>
    <property type="project" value="InterPro"/>
</dbReference>
<dbReference type="InterPro" id="IPR015867">
    <property type="entry name" value="N-reg_PII/ATP_PRibTrfase_C"/>
</dbReference>
<dbReference type="InterPro" id="IPR002187">
    <property type="entry name" value="N-reg_PII"/>
</dbReference>
<dbReference type="Proteomes" id="UP000028486">
    <property type="component" value="Chromosome"/>
</dbReference>
<dbReference type="STRING" id="1244531.CIG2463D_0600"/>
<evidence type="ECO:0000313" key="3">
    <source>
        <dbReference type="EMBL" id="AII14460.1"/>
    </source>
</evidence>
<keyword evidence="1" id="KW-0597">Phosphoprotein</keyword>
<keyword evidence="4" id="KW-1185">Reference proteome</keyword>
<dbReference type="GO" id="GO:0005829">
    <property type="term" value="C:cytosol"/>
    <property type="evidence" value="ECO:0007669"/>
    <property type="project" value="TreeGrafter"/>
</dbReference>
<dbReference type="PANTHER" id="PTHR30115">
    <property type="entry name" value="NITROGEN REGULATORY PROTEIN P-II"/>
    <property type="match status" value="1"/>
</dbReference>
<dbReference type="PROSITE" id="PS51343">
    <property type="entry name" value="PII_GLNB_DOM"/>
    <property type="match status" value="1"/>
</dbReference>
<proteinExistence type="inferred from homology"/>
<accession>A0A076F8B3</accession>
<dbReference type="PRINTS" id="PR00340">
    <property type="entry name" value="PIIGLNB"/>
</dbReference>
<evidence type="ECO:0000313" key="4">
    <source>
        <dbReference type="Proteomes" id="UP000028486"/>
    </source>
</evidence>
<dbReference type="GO" id="GO:0030234">
    <property type="term" value="F:enzyme regulator activity"/>
    <property type="evidence" value="ECO:0007669"/>
    <property type="project" value="InterPro"/>
</dbReference>
<dbReference type="SUPFAM" id="SSF54913">
    <property type="entry name" value="GlnB-like"/>
    <property type="match status" value="1"/>
</dbReference>